<accession>A0A0C2W203</accession>
<dbReference type="Proteomes" id="UP000031950">
    <property type="component" value="Unassembled WGS sequence"/>
</dbReference>
<dbReference type="Pfam" id="PF03992">
    <property type="entry name" value="ABM"/>
    <property type="match status" value="1"/>
</dbReference>
<organism evidence="2 3">
    <name type="scientific">Jeotgalibacillus alimentarius</name>
    <dbReference type="NCBI Taxonomy" id="135826"/>
    <lineage>
        <taxon>Bacteria</taxon>
        <taxon>Bacillati</taxon>
        <taxon>Bacillota</taxon>
        <taxon>Bacilli</taxon>
        <taxon>Bacillales</taxon>
        <taxon>Caryophanaceae</taxon>
        <taxon>Jeotgalibacillus</taxon>
    </lineage>
</organism>
<dbReference type="EMBL" id="JXRQ01000017">
    <property type="protein sequence ID" value="KIL50138.1"/>
    <property type="molecule type" value="Genomic_DNA"/>
</dbReference>
<comment type="caution">
    <text evidence="2">The sequence shown here is derived from an EMBL/GenBank/DDBJ whole genome shotgun (WGS) entry which is preliminary data.</text>
</comment>
<keyword evidence="3" id="KW-1185">Reference proteome</keyword>
<sequence length="172" mass="20017">MMMKKIYMTFGTPEFLHKFQEENPDETLIQLLGDDTALLVHETEGETLFNEPRKYEAFSESGQLTENGFFVFNNIPVSDEGRPVFEHRFKNRAGLIEEEPGFIAIRVLRPLDSDIYVVLTQWEDEASFKDWQNSQSYNKAHEKRGTPEGIDHQKTMFPRASFVTKYVGQTEQ</sequence>
<dbReference type="InterPro" id="IPR007138">
    <property type="entry name" value="ABM_dom"/>
</dbReference>
<proteinExistence type="predicted"/>
<dbReference type="PANTHER" id="PTHR34474:SF2">
    <property type="entry name" value="SIGNAL TRANSDUCTION PROTEIN TRAP"/>
    <property type="match status" value="1"/>
</dbReference>
<dbReference type="AlphaFoldDB" id="A0A0C2W203"/>
<evidence type="ECO:0000259" key="1">
    <source>
        <dbReference type="PROSITE" id="PS51725"/>
    </source>
</evidence>
<dbReference type="Gene3D" id="3.30.70.100">
    <property type="match status" value="1"/>
</dbReference>
<gene>
    <name evidence="2" type="ORF">KP77_15130</name>
</gene>
<dbReference type="InterPro" id="IPR050404">
    <property type="entry name" value="Heme-degrading_MO"/>
</dbReference>
<dbReference type="STRING" id="135826.KP77_15130"/>
<dbReference type="PANTHER" id="PTHR34474">
    <property type="entry name" value="SIGNAL TRANSDUCTION PROTEIN TRAP"/>
    <property type="match status" value="1"/>
</dbReference>
<name>A0A0C2W203_9BACL</name>
<reference evidence="2 3" key="1">
    <citation type="submission" date="2015-01" db="EMBL/GenBank/DDBJ databases">
        <title>Genome sequence of Jeotgalibacillus alimentarius.</title>
        <authorList>
            <person name="Goh K.M."/>
            <person name="Chan K.-G."/>
            <person name="Yaakop A.S."/>
            <person name="Ee R."/>
            <person name="Gan H.M."/>
            <person name="Chan C.S."/>
        </authorList>
    </citation>
    <scope>NUCLEOTIDE SEQUENCE [LARGE SCALE GENOMIC DNA]</scope>
    <source>
        <strain evidence="2 3">YKJ-13</strain>
    </source>
</reference>
<feature type="domain" description="ABM" evidence="1">
    <location>
        <begin position="69"/>
        <end position="157"/>
    </location>
</feature>
<protein>
    <recommendedName>
        <fullName evidence="1">ABM domain-containing protein</fullName>
    </recommendedName>
</protein>
<dbReference type="RefSeq" id="WP_327063110.1">
    <property type="nucleotide sequence ID" value="NZ_JXRQ01000017.1"/>
</dbReference>
<dbReference type="PATRIC" id="fig|135826.4.peg.1508"/>
<evidence type="ECO:0000313" key="3">
    <source>
        <dbReference type="Proteomes" id="UP000031950"/>
    </source>
</evidence>
<evidence type="ECO:0000313" key="2">
    <source>
        <dbReference type="EMBL" id="KIL50138.1"/>
    </source>
</evidence>
<dbReference type="SUPFAM" id="SSF54909">
    <property type="entry name" value="Dimeric alpha+beta barrel"/>
    <property type="match status" value="1"/>
</dbReference>
<dbReference type="InterPro" id="IPR011008">
    <property type="entry name" value="Dimeric_a/b-barrel"/>
</dbReference>
<dbReference type="PROSITE" id="PS51725">
    <property type="entry name" value="ABM"/>
    <property type="match status" value="1"/>
</dbReference>